<accession>A0AAD6SWK5</accession>
<gene>
    <name evidence="1" type="ORF">C8F04DRAFT_1182296</name>
</gene>
<evidence type="ECO:0000313" key="2">
    <source>
        <dbReference type="Proteomes" id="UP001218188"/>
    </source>
</evidence>
<proteinExistence type="predicted"/>
<organism evidence="1 2">
    <name type="scientific">Mycena alexandri</name>
    <dbReference type="NCBI Taxonomy" id="1745969"/>
    <lineage>
        <taxon>Eukaryota</taxon>
        <taxon>Fungi</taxon>
        <taxon>Dikarya</taxon>
        <taxon>Basidiomycota</taxon>
        <taxon>Agaricomycotina</taxon>
        <taxon>Agaricomycetes</taxon>
        <taxon>Agaricomycetidae</taxon>
        <taxon>Agaricales</taxon>
        <taxon>Marasmiineae</taxon>
        <taxon>Mycenaceae</taxon>
        <taxon>Mycena</taxon>
    </lineage>
</organism>
<reference evidence="1" key="1">
    <citation type="submission" date="2023-03" db="EMBL/GenBank/DDBJ databases">
        <title>Massive genome expansion in bonnet fungi (Mycena s.s.) driven by repeated elements and novel gene families across ecological guilds.</title>
        <authorList>
            <consortium name="Lawrence Berkeley National Laboratory"/>
            <person name="Harder C.B."/>
            <person name="Miyauchi S."/>
            <person name="Viragh M."/>
            <person name="Kuo A."/>
            <person name="Thoen E."/>
            <person name="Andreopoulos B."/>
            <person name="Lu D."/>
            <person name="Skrede I."/>
            <person name="Drula E."/>
            <person name="Henrissat B."/>
            <person name="Morin E."/>
            <person name="Kohler A."/>
            <person name="Barry K."/>
            <person name="LaButti K."/>
            <person name="Morin E."/>
            <person name="Salamov A."/>
            <person name="Lipzen A."/>
            <person name="Mereny Z."/>
            <person name="Hegedus B."/>
            <person name="Baldrian P."/>
            <person name="Stursova M."/>
            <person name="Weitz H."/>
            <person name="Taylor A."/>
            <person name="Grigoriev I.V."/>
            <person name="Nagy L.G."/>
            <person name="Martin F."/>
            <person name="Kauserud H."/>
        </authorList>
    </citation>
    <scope>NUCLEOTIDE SEQUENCE</scope>
    <source>
        <strain evidence="1">CBHHK200</strain>
    </source>
</reference>
<dbReference type="Proteomes" id="UP001218188">
    <property type="component" value="Unassembled WGS sequence"/>
</dbReference>
<keyword evidence="2" id="KW-1185">Reference proteome</keyword>
<comment type="caution">
    <text evidence="1">The sequence shown here is derived from an EMBL/GenBank/DDBJ whole genome shotgun (WGS) entry which is preliminary data.</text>
</comment>
<dbReference type="EMBL" id="JARJCM010000050">
    <property type="protein sequence ID" value="KAJ7035389.1"/>
    <property type="molecule type" value="Genomic_DNA"/>
</dbReference>
<evidence type="ECO:0000313" key="1">
    <source>
        <dbReference type="EMBL" id="KAJ7035389.1"/>
    </source>
</evidence>
<dbReference type="AlphaFoldDB" id="A0AAD6SWK5"/>
<protein>
    <submittedName>
        <fullName evidence="1">Uncharacterized protein</fullName>
    </submittedName>
</protein>
<name>A0AAD6SWK5_9AGAR</name>
<sequence>MFEPRGIDSKLQHSATRARVMSTSEADPSLSDASTQFAQWSLEGGTSLYTNNYEARFALNMTPLLDSHLTLSYGRGDHGIVSPTEIEAFLNRPRMTSQYLDSSYTFHTGADNLLAPSDALNYASAPSPAGSGTSSGSLSRYETFECHPCLEYELPSSKDIHRPETGRGKPLSSMYSGATDLGHNNASSYTAAAALYPTPEWTVPQPAAHWGTAPSCLPYISQNRRGGVPQISPYPQYDAVQRFPTVEELRHWPQVKVVYAQEKRKRIKPAINACVGKEFVFTR</sequence>